<dbReference type="InterPro" id="IPR048254">
    <property type="entry name" value="CDP_ALCOHOL_P_TRANSF_CS"/>
</dbReference>
<accession>A0ABV6EEC7</accession>
<dbReference type="EC" id="2.7.8.-" evidence="4"/>
<dbReference type="Pfam" id="PF01066">
    <property type="entry name" value="CDP-OH_P_transf"/>
    <property type="match status" value="1"/>
</dbReference>
<keyword evidence="3" id="KW-0812">Transmembrane</keyword>
<feature type="transmembrane region" description="Helical" evidence="3">
    <location>
        <begin position="114"/>
        <end position="133"/>
    </location>
</feature>
<dbReference type="GO" id="GO:0016740">
    <property type="term" value="F:transferase activity"/>
    <property type="evidence" value="ECO:0007669"/>
    <property type="project" value="UniProtKB-KW"/>
</dbReference>
<evidence type="ECO:0000313" key="5">
    <source>
        <dbReference type="Proteomes" id="UP001589792"/>
    </source>
</evidence>
<dbReference type="PROSITE" id="PS00379">
    <property type="entry name" value="CDP_ALCOHOL_P_TRANSF"/>
    <property type="match status" value="1"/>
</dbReference>
<comment type="caution">
    <text evidence="4">The sequence shown here is derived from an EMBL/GenBank/DDBJ whole genome shotgun (WGS) entry which is preliminary data.</text>
</comment>
<reference evidence="4 5" key="1">
    <citation type="submission" date="2024-09" db="EMBL/GenBank/DDBJ databases">
        <authorList>
            <person name="Sun Q."/>
            <person name="Mori K."/>
        </authorList>
    </citation>
    <scope>NUCLEOTIDE SEQUENCE [LARGE SCALE GENOMIC DNA]</scope>
    <source>
        <strain evidence="4 5">CCM 8626</strain>
    </source>
</reference>
<keyword evidence="3" id="KW-0472">Membrane</keyword>
<feature type="transmembrane region" description="Helical" evidence="3">
    <location>
        <begin position="33"/>
        <end position="60"/>
    </location>
</feature>
<feature type="transmembrane region" description="Helical" evidence="3">
    <location>
        <begin position="148"/>
        <end position="170"/>
    </location>
</feature>
<evidence type="ECO:0000313" key="4">
    <source>
        <dbReference type="EMBL" id="MFC0227352.1"/>
    </source>
</evidence>
<keyword evidence="1 2" id="KW-0808">Transferase</keyword>
<evidence type="ECO:0000256" key="3">
    <source>
        <dbReference type="SAM" id="Phobius"/>
    </source>
</evidence>
<dbReference type="RefSeq" id="WP_380675822.1">
    <property type="nucleotide sequence ID" value="NZ_CP173186.1"/>
</dbReference>
<keyword evidence="3" id="KW-1133">Transmembrane helix</keyword>
<sequence>MFDRYLLEKSKKVRETVAGKFQRMGAKADQITWLGFMLGLCAPLLIVLHAYSWALLFIVLNRLADTLDGALARLNGPTDRGAFLDITLDFLFYSSIPLGFAFADPANNALPASVLIYSFIGTGCSFLAFAVIAEKRGIASSTYPNKGFYYLGGLTESSETLLLFVLMCLLPDRFSWLAYGFAALCAITTVTRIIAGFTLFSSRSKAG</sequence>
<name>A0ABV6EEC7_9GAMM</name>
<protein>
    <submittedName>
        <fullName evidence="4">CDP-alcohol phosphatidyltransferase family protein</fullName>
        <ecNumber evidence="4">2.7.8.-</ecNumber>
    </submittedName>
</protein>
<dbReference type="Gene3D" id="1.20.120.1760">
    <property type="match status" value="1"/>
</dbReference>
<keyword evidence="5" id="KW-1185">Reference proteome</keyword>
<gene>
    <name evidence="4" type="ORF">ACFFJ3_12690</name>
</gene>
<evidence type="ECO:0000256" key="2">
    <source>
        <dbReference type="RuleBase" id="RU003750"/>
    </source>
</evidence>
<feature type="transmembrane region" description="Helical" evidence="3">
    <location>
        <begin position="81"/>
        <end position="102"/>
    </location>
</feature>
<organism evidence="4 5">
    <name type="scientific">Serratia aquatilis</name>
    <dbReference type="NCBI Taxonomy" id="1737515"/>
    <lineage>
        <taxon>Bacteria</taxon>
        <taxon>Pseudomonadati</taxon>
        <taxon>Pseudomonadota</taxon>
        <taxon>Gammaproteobacteria</taxon>
        <taxon>Enterobacterales</taxon>
        <taxon>Yersiniaceae</taxon>
        <taxon>Serratia</taxon>
    </lineage>
</organism>
<dbReference type="Proteomes" id="UP001589792">
    <property type="component" value="Unassembled WGS sequence"/>
</dbReference>
<proteinExistence type="inferred from homology"/>
<dbReference type="EMBL" id="JBHLXG010000010">
    <property type="protein sequence ID" value="MFC0227352.1"/>
    <property type="molecule type" value="Genomic_DNA"/>
</dbReference>
<dbReference type="InterPro" id="IPR000462">
    <property type="entry name" value="CDP-OH_P_trans"/>
</dbReference>
<comment type="similarity">
    <text evidence="2">Belongs to the CDP-alcohol phosphatidyltransferase class-I family.</text>
</comment>
<dbReference type="InterPro" id="IPR043130">
    <property type="entry name" value="CDP-OH_PTrfase_TM_dom"/>
</dbReference>
<evidence type="ECO:0000256" key="1">
    <source>
        <dbReference type="ARBA" id="ARBA00022679"/>
    </source>
</evidence>
<feature type="transmembrane region" description="Helical" evidence="3">
    <location>
        <begin position="176"/>
        <end position="200"/>
    </location>
</feature>